<reference evidence="2 5" key="1">
    <citation type="submission" date="2016-07" db="EMBL/GenBank/DDBJ databases">
        <title>Characterization of isolates of Eisenbergiella tayi derived from blood cultures, using whole genome sequencing.</title>
        <authorList>
            <person name="Burdz T."/>
            <person name="Wiebe D."/>
            <person name="Huynh C."/>
            <person name="Bernard K."/>
        </authorList>
    </citation>
    <scope>NUCLEOTIDE SEQUENCE [LARGE SCALE GENOMIC DNA]</scope>
    <source>
        <strain evidence="2 5">NML 110608</strain>
    </source>
</reference>
<dbReference type="InterPro" id="IPR046947">
    <property type="entry name" value="LytR-like"/>
</dbReference>
<dbReference type="Proteomes" id="UP000094271">
    <property type="component" value="Unassembled WGS sequence"/>
</dbReference>
<dbReference type="InterPro" id="IPR007492">
    <property type="entry name" value="LytTR_DNA-bd_dom"/>
</dbReference>
<dbReference type="PANTHER" id="PTHR37299">
    <property type="entry name" value="TRANSCRIPTIONAL REGULATOR-RELATED"/>
    <property type="match status" value="1"/>
</dbReference>
<protein>
    <submittedName>
        <fullName evidence="2">Putative HTH-type transcriptional regulator</fullName>
    </submittedName>
</protein>
<reference evidence="4 6" key="3">
    <citation type="submission" date="2016-08" db="EMBL/GenBank/DDBJ databases">
        <authorList>
            <person name="Seilhamer J.J."/>
        </authorList>
    </citation>
    <scope>NUCLEOTIDE SEQUENCE [LARGE SCALE GENOMIC DNA]</scope>
    <source>
        <strain evidence="4 6">NML150140-1</strain>
    </source>
</reference>
<feature type="domain" description="HTH LytTR-type" evidence="1">
    <location>
        <begin position="40"/>
        <end position="144"/>
    </location>
</feature>
<reference evidence="3 7" key="2">
    <citation type="submission" date="2016-08" db="EMBL/GenBank/DDBJ databases">
        <title>Characterization of Isolates of Eisenbergiella tayi Derived from Blood Cultures, Using Whole Genome Sequencing.</title>
        <authorList>
            <person name="Bernier A.-M."/>
            <person name="Burdz T."/>
            <person name="Wiebe D."/>
            <person name="Bernard K."/>
        </authorList>
    </citation>
    <scope>NUCLEOTIDE SEQUENCE [LARGE SCALE GENOMIC DNA]</scope>
    <source>
        <strain evidence="3 7">NML120146</strain>
    </source>
</reference>
<dbReference type="SMART" id="SM00850">
    <property type="entry name" value="LytTR"/>
    <property type="match status" value="1"/>
</dbReference>
<evidence type="ECO:0000313" key="2">
    <source>
        <dbReference type="EMBL" id="ODM04022.1"/>
    </source>
</evidence>
<dbReference type="EMBL" id="MEHA01000026">
    <property type="protein sequence ID" value="ODR45573.1"/>
    <property type="molecule type" value="Genomic_DNA"/>
</dbReference>
<evidence type="ECO:0000313" key="7">
    <source>
        <dbReference type="Proteomes" id="UP000094869"/>
    </source>
</evidence>
<accession>A0A1E3A5G9</accession>
<sequence>MKINQFRDPGLEEDYMDVHYREYNDEIRRILALTESGNTLWGKREGVQACLSPEEIYYFETVDRKCFACLKEEVYQVELGIQSAVERFGPLGFVRISKSAVVNVYKVRQLTADMNMRMQLLLDNGEKVVLNRGYKNEFLQFIKERRTQK</sequence>
<dbReference type="PROSITE" id="PS50930">
    <property type="entry name" value="HTH_LYTTR"/>
    <property type="match status" value="1"/>
</dbReference>
<proteinExistence type="predicted"/>
<dbReference type="GO" id="GO:0000156">
    <property type="term" value="F:phosphorelay response regulator activity"/>
    <property type="evidence" value="ECO:0007669"/>
    <property type="project" value="InterPro"/>
</dbReference>
<dbReference type="Pfam" id="PF04397">
    <property type="entry name" value="LytTR"/>
    <property type="match status" value="1"/>
</dbReference>
<dbReference type="Proteomes" id="UP000094067">
    <property type="component" value="Unassembled WGS sequence"/>
</dbReference>
<organism evidence="2 5">
    <name type="scientific">Eisenbergiella tayi</name>
    <dbReference type="NCBI Taxonomy" id="1432052"/>
    <lineage>
        <taxon>Bacteria</taxon>
        <taxon>Bacillati</taxon>
        <taxon>Bacillota</taxon>
        <taxon>Clostridia</taxon>
        <taxon>Lachnospirales</taxon>
        <taxon>Lachnospiraceae</taxon>
        <taxon>Eisenbergiella</taxon>
    </lineage>
</organism>
<dbReference type="PANTHER" id="PTHR37299:SF4">
    <property type="entry name" value="TRANSCRIPTIONAL REGULATOR"/>
    <property type="match status" value="1"/>
</dbReference>
<dbReference type="EMBL" id="MCGH01000003">
    <property type="protein sequence ID" value="ODM04022.1"/>
    <property type="molecule type" value="Genomic_DNA"/>
</dbReference>
<dbReference type="Gene3D" id="2.40.50.1020">
    <property type="entry name" value="LytTr DNA-binding domain"/>
    <property type="match status" value="1"/>
</dbReference>
<dbReference type="EMBL" id="MEHD01000055">
    <property type="protein sequence ID" value="ODR44519.1"/>
    <property type="molecule type" value="Genomic_DNA"/>
</dbReference>
<evidence type="ECO:0000313" key="5">
    <source>
        <dbReference type="Proteomes" id="UP000094067"/>
    </source>
</evidence>
<gene>
    <name evidence="4" type="ORF">BEI59_26315</name>
    <name evidence="2" type="ORF">BEI61_04825</name>
    <name evidence="3" type="ORF">BEI63_30750</name>
</gene>
<dbReference type="AlphaFoldDB" id="A0A1E3A5G9"/>
<dbReference type="OrthoDB" id="9808614at2"/>
<evidence type="ECO:0000313" key="3">
    <source>
        <dbReference type="EMBL" id="ODR44519.1"/>
    </source>
</evidence>
<dbReference type="RefSeq" id="WP_069154296.1">
    <property type="nucleotide sequence ID" value="NZ_DAWDRA010000039.1"/>
</dbReference>
<name>A0A1E3A5G9_9FIRM</name>
<evidence type="ECO:0000313" key="4">
    <source>
        <dbReference type="EMBL" id="ODR45573.1"/>
    </source>
</evidence>
<dbReference type="GO" id="GO:0003677">
    <property type="term" value="F:DNA binding"/>
    <property type="evidence" value="ECO:0007669"/>
    <property type="project" value="InterPro"/>
</dbReference>
<keyword evidence="7" id="KW-1185">Reference proteome</keyword>
<dbReference type="Proteomes" id="UP000094869">
    <property type="component" value="Unassembled WGS sequence"/>
</dbReference>
<evidence type="ECO:0000313" key="6">
    <source>
        <dbReference type="Proteomes" id="UP000094271"/>
    </source>
</evidence>
<evidence type="ECO:0000259" key="1">
    <source>
        <dbReference type="PROSITE" id="PS50930"/>
    </source>
</evidence>
<comment type="caution">
    <text evidence="2">The sequence shown here is derived from an EMBL/GenBank/DDBJ whole genome shotgun (WGS) entry which is preliminary data.</text>
</comment>